<protein>
    <submittedName>
        <fullName evidence="3">Carboxyl transferase</fullName>
    </submittedName>
</protein>
<dbReference type="PROSITE" id="PS50989">
    <property type="entry name" value="COA_CT_CTER"/>
    <property type="match status" value="1"/>
</dbReference>
<dbReference type="GO" id="GO:0016740">
    <property type="term" value="F:transferase activity"/>
    <property type="evidence" value="ECO:0007669"/>
    <property type="project" value="UniProtKB-KW"/>
</dbReference>
<accession>A0A0E4C843</accession>
<dbReference type="InterPro" id="IPR029045">
    <property type="entry name" value="ClpP/crotonase-like_dom_sf"/>
</dbReference>
<dbReference type="RefSeq" id="WP_046496245.1">
    <property type="nucleotide sequence ID" value="NZ_CGIH01000013.1"/>
</dbReference>
<dbReference type="SUPFAM" id="SSF52096">
    <property type="entry name" value="ClpP/crotonase"/>
    <property type="match status" value="2"/>
</dbReference>
<dbReference type="AlphaFoldDB" id="A0A0E4C843"/>
<dbReference type="STRING" id="690567.890"/>
<evidence type="ECO:0000313" key="3">
    <source>
        <dbReference type="EMBL" id="CFX27127.1"/>
    </source>
</evidence>
<reference evidence="3 4" key="1">
    <citation type="submission" date="2015-03" db="EMBL/GenBank/DDBJ databases">
        <authorList>
            <person name="Murphy D."/>
        </authorList>
    </citation>
    <scope>NUCLEOTIDE SEQUENCE [LARGE SCALE GENOMIC DNA]</scope>
    <source>
        <strain evidence="3 4">OL-4</strain>
    </source>
</reference>
<feature type="region of interest" description="Disordered" evidence="1">
    <location>
        <begin position="30"/>
        <end position="49"/>
    </location>
</feature>
<dbReference type="Gene3D" id="3.90.226.10">
    <property type="entry name" value="2-enoyl-CoA Hydratase, Chain A, domain 1"/>
    <property type="match status" value="2"/>
</dbReference>
<feature type="domain" description="CoA carboxyltransferase C-terminal" evidence="2">
    <location>
        <begin position="281"/>
        <end position="520"/>
    </location>
</feature>
<feature type="compositionally biased region" description="Polar residues" evidence="1">
    <location>
        <begin position="1"/>
        <end position="14"/>
    </location>
</feature>
<dbReference type="EMBL" id="CGIH01000013">
    <property type="protein sequence ID" value="CFX27127.1"/>
    <property type="molecule type" value="Genomic_DNA"/>
</dbReference>
<name>A0A0E4C843_9FIRM</name>
<dbReference type="InterPro" id="IPR051047">
    <property type="entry name" value="AccD/PCCB"/>
</dbReference>
<dbReference type="InterPro" id="IPR011763">
    <property type="entry name" value="COA_CT_C"/>
</dbReference>
<dbReference type="InterPro" id="IPR034733">
    <property type="entry name" value="AcCoA_carboxyl_beta"/>
</dbReference>
<dbReference type="PANTHER" id="PTHR43842:SF2">
    <property type="entry name" value="PROPIONYL-COA CARBOXYLASE BETA CHAIN, MITOCHONDRIAL"/>
    <property type="match status" value="1"/>
</dbReference>
<feature type="region of interest" description="Disordered" evidence="1">
    <location>
        <begin position="1"/>
        <end position="21"/>
    </location>
</feature>
<proteinExistence type="predicted"/>
<dbReference type="GO" id="GO:0004658">
    <property type="term" value="F:propionyl-CoA carboxylase activity"/>
    <property type="evidence" value="ECO:0007669"/>
    <property type="project" value="TreeGrafter"/>
</dbReference>
<gene>
    <name evidence="3" type="ORF">890</name>
</gene>
<organism evidence="3 4">
    <name type="scientific">Syntrophomonas zehnderi OL-4</name>
    <dbReference type="NCBI Taxonomy" id="690567"/>
    <lineage>
        <taxon>Bacteria</taxon>
        <taxon>Bacillati</taxon>
        <taxon>Bacillota</taxon>
        <taxon>Clostridia</taxon>
        <taxon>Eubacteriales</taxon>
        <taxon>Syntrophomonadaceae</taxon>
        <taxon>Syntrophomonas</taxon>
    </lineage>
</organism>
<evidence type="ECO:0000313" key="4">
    <source>
        <dbReference type="Proteomes" id="UP000045545"/>
    </source>
</evidence>
<sequence length="537" mass="58635">MVNPNQTNETNSEPGTEKLRPELAEVIKRHSYGLDENRPDAVAKREKSNQRTARTNIYDLCDDDSFIEYGALTIAAQRQRRSVDDLIERTPADGLITGVGTINSNQFGEEKARCFVMAYDYTVLAGTQGFFNHKKMDRMLKLAHEQHLPLVFFGEGGGGRPGDVDATGVMISGLDLSTFGLFGGLSGKVPMVGILSGVCFAGNAALMGCCDVIIATKNSNIGMGGPVMIEGGGLGSFTPEEVGPMDVQTKNGVVDILVEDDAEAVAVARQYLSYFQGSTTEWQVKDQKALRNLIPENRRRVYNVRKVIETLADEGSFLELRRDFGCGMITGFIRIEGKPFGLIANNCMHMGGAIEAEGADKAARLMQICEAHGLPVLSLIDTPGFMVGPDIEERAQVRHVCRMFVIGSHLTVPYFSVALRRGYGLGAMAMARGGFHESFFTAAWPTGEFGAMGLEGAVKSGYRKELNAVEDPQEREALYNKLVDQLYARGKAVNMASYLEIDSVIDPADTRRWILRGLKSAAARDEANAKHAYVDTW</sequence>
<dbReference type="Pfam" id="PF01039">
    <property type="entry name" value="Carboxyl_trans"/>
    <property type="match status" value="1"/>
</dbReference>
<dbReference type="PANTHER" id="PTHR43842">
    <property type="entry name" value="PROPIONYL-COA CARBOXYLASE BETA CHAIN"/>
    <property type="match status" value="1"/>
</dbReference>
<evidence type="ECO:0000259" key="2">
    <source>
        <dbReference type="PROSITE" id="PS50989"/>
    </source>
</evidence>
<dbReference type="Proteomes" id="UP000045545">
    <property type="component" value="Unassembled WGS sequence"/>
</dbReference>
<dbReference type="OrthoDB" id="9803706at2"/>
<keyword evidence="3" id="KW-0808">Transferase</keyword>
<evidence type="ECO:0000256" key="1">
    <source>
        <dbReference type="SAM" id="MobiDB-lite"/>
    </source>
</evidence>
<keyword evidence="4" id="KW-1185">Reference proteome</keyword>